<dbReference type="AlphaFoldDB" id="A0AAV0YV02"/>
<evidence type="ECO:0000313" key="2">
    <source>
        <dbReference type="Proteomes" id="UP001157006"/>
    </source>
</evidence>
<accession>A0AAV0YV02</accession>
<reference evidence="1 2" key="1">
    <citation type="submission" date="2023-01" db="EMBL/GenBank/DDBJ databases">
        <authorList>
            <person name="Kreplak J."/>
        </authorList>
    </citation>
    <scope>NUCLEOTIDE SEQUENCE [LARGE SCALE GENOMIC DNA]</scope>
</reference>
<dbReference type="InterPro" id="IPR027417">
    <property type="entry name" value="P-loop_NTPase"/>
</dbReference>
<keyword evidence="2" id="KW-1185">Reference proteome</keyword>
<organism evidence="1 2">
    <name type="scientific">Vicia faba</name>
    <name type="common">Broad bean</name>
    <name type="synonym">Faba vulgaris</name>
    <dbReference type="NCBI Taxonomy" id="3906"/>
    <lineage>
        <taxon>Eukaryota</taxon>
        <taxon>Viridiplantae</taxon>
        <taxon>Streptophyta</taxon>
        <taxon>Embryophyta</taxon>
        <taxon>Tracheophyta</taxon>
        <taxon>Spermatophyta</taxon>
        <taxon>Magnoliopsida</taxon>
        <taxon>eudicotyledons</taxon>
        <taxon>Gunneridae</taxon>
        <taxon>Pentapetalae</taxon>
        <taxon>rosids</taxon>
        <taxon>fabids</taxon>
        <taxon>Fabales</taxon>
        <taxon>Fabaceae</taxon>
        <taxon>Papilionoideae</taxon>
        <taxon>50 kb inversion clade</taxon>
        <taxon>NPAAA clade</taxon>
        <taxon>Hologalegina</taxon>
        <taxon>IRL clade</taxon>
        <taxon>Fabeae</taxon>
        <taxon>Vicia</taxon>
    </lineage>
</organism>
<gene>
    <name evidence="1" type="ORF">VFH_I387120</name>
</gene>
<name>A0AAV0YV02_VICFA</name>
<protein>
    <submittedName>
        <fullName evidence="1">Uncharacterized protein</fullName>
    </submittedName>
</protein>
<proteinExistence type="predicted"/>
<sequence length="135" mass="15160">MKCYNPRIGMKSLLVTPISKFTAKQRAGHSRRTSSGSEYELKKYLDESSSERKRLYHEIIEFKSNVWVFCRCGPLRVIEIGNTSIVNFELTMLNDETNIGDAVTTTAWKDDETKALAIQPDKALSLVVVVTSGKG</sequence>
<dbReference type="EMBL" id="OX451736">
    <property type="protein sequence ID" value="CAI8589297.1"/>
    <property type="molecule type" value="Genomic_DNA"/>
</dbReference>
<dbReference type="Gene3D" id="3.40.50.300">
    <property type="entry name" value="P-loop containing nucleotide triphosphate hydrolases"/>
    <property type="match status" value="1"/>
</dbReference>
<dbReference type="Proteomes" id="UP001157006">
    <property type="component" value="Chromosome 1L"/>
</dbReference>
<evidence type="ECO:0000313" key="1">
    <source>
        <dbReference type="EMBL" id="CAI8589297.1"/>
    </source>
</evidence>